<feature type="chain" id="PRO_5038767901" description="peptidylprolyl isomerase" evidence="10">
    <location>
        <begin position="24"/>
        <end position="345"/>
    </location>
</feature>
<evidence type="ECO:0000256" key="4">
    <source>
        <dbReference type="ARBA" id="ARBA00022490"/>
    </source>
</evidence>
<dbReference type="GO" id="GO:0003755">
    <property type="term" value="F:peptidyl-prolyl cis-trans isomerase activity"/>
    <property type="evidence" value="ECO:0007669"/>
    <property type="project" value="UniProtKB-KW"/>
</dbReference>
<dbReference type="Pfam" id="PF00254">
    <property type="entry name" value="FKBP_C"/>
    <property type="match status" value="1"/>
</dbReference>
<accession>A0A9D9ELA3</accession>
<evidence type="ECO:0000256" key="1">
    <source>
        <dbReference type="ARBA" id="ARBA00000971"/>
    </source>
</evidence>
<evidence type="ECO:0000313" key="12">
    <source>
        <dbReference type="EMBL" id="MBO8448685.1"/>
    </source>
</evidence>
<dbReference type="SUPFAM" id="SSF54534">
    <property type="entry name" value="FKBP-like"/>
    <property type="match status" value="2"/>
</dbReference>
<feature type="signal peptide" evidence="10">
    <location>
        <begin position="1"/>
        <end position="23"/>
    </location>
</feature>
<reference evidence="12" key="2">
    <citation type="journal article" date="2021" name="PeerJ">
        <title>Extensive microbial diversity within the chicken gut microbiome revealed by metagenomics and culture.</title>
        <authorList>
            <person name="Gilroy R."/>
            <person name="Ravi A."/>
            <person name="Getino M."/>
            <person name="Pursley I."/>
            <person name="Horton D.L."/>
            <person name="Alikhan N.F."/>
            <person name="Baker D."/>
            <person name="Gharbi K."/>
            <person name="Hall N."/>
            <person name="Watson M."/>
            <person name="Adriaenssens E.M."/>
            <person name="Foster-Nyarko E."/>
            <person name="Jarju S."/>
            <person name="Secka A."/>
            <person name="Antonio M."/>
            <person name="Oren A."/>
            <person name="Chaudhuri R.R."/>
            <person name="La Ragione R."/>
            <person name="Hildebrand F."/>
            <person name="Pallen M.J."/>
        </authorList>
    </citation>
    <scope>NUCLEOTIDE SEQUENCE</scope>
    <source>
        <strain evidence="12">20514</strain>
    </source>
</reference>
<proteinExistence type="inferred from homology"/>
<dbReference type="InterPro" id="IPR046357">
    <property type="entry name" value="PPIase_dom_sf"/>
</dbReference>
<keyword evidence="4" id="KW-0963">Cytoplasm</keyword>
<dbReference type="PROSITE" id="PS51257">
    <property type="entry name" value="PROKAR_LIPOPROTEIN"/>
    <property type="match status" value="1"/>
</dbReference>
<organism evidence="12 13">
    <name type="scientific">Candidatus Cryptobacteroides merdigallinarum</name>
    <dbReference type="NCBI Taxonomy" id="2840770"/>
    <lineage>
        <taxon>Bacteria</taxon>
        <taxon>Pseudomonadati</taxon>
        <taxon>Bacteroidota</taxon>
        <taxon>Bacteroidia</taxon>
        <taxon>Bacteroidales</taxon>
        <taxon>Candidatus Cryptobacteroides</taxon>
    </lineage>
</organism>
<comment type="subcellular location">
    <subcellularLocation>
        <location evidence="2">Cytoplasm</location>
    </subcellularLocation>
</comment>
<comment type="catalytic activity">
    <reaction evidence="1 9">
        <text>[protein]-peptidylproline (omega=180) = [protein]-peptidylproline (omega=0)</text>
        <dbReference type="Rhea" id="RHEA:16237"/>
        <dbReference type="Rhea" id="RHEA-COMP:10747"/>
        <dbReference type="Rhea" id="RHEA-COMP:10748"/>
        <dbReference type="ChEBI" id="CHEBI:83833"/>
        <dbReference type="ChEBI" id="CHEBI:83834"/>
        <dbReference type="EC" id="5.2.1.8"/>
    </reaction>
</comment>
<evidence type="ECO:0000259" key="11">
    <source>
        <dbReference type="PROSITE" id="PS50059"/>
    </source>
</evidence>
<evidence type="ECO:0000256" key="3">
    <source>
        <dbReference type="ARBA" id="ARBA00006577"/>
    </source>
</evidence>
<keyword evidence="10" id="KW-0732">Signal</keyword>
<dbReference type="EC" id="5.2.1.8" evidence="9"/>
<evidence type="ECO:0000256" key="5">
    <source>
        <dbReference type="ARBA" id="ARBA00023110"/>
    </source>
</evidence>
<dbReference type="PANTHER" id="PTHR47861">
    <property type="entry name" value="FKBP-TYPE PEPTIDYL-PROLYL CIS-TRANS ISOMERASE SLYD"/>
    <property type="match status" value="1"/>
</dbReference>
<evidence type="ECO:0000313" key="13">
    <source>
        <dbReference type="Proteomes" id="UP000810252"/>
    </source>
</evidence>
<dbReference type="PANTHER" id="PTHR47861:SF3">
    <property type="entry name" value="FKBP-TYPE PEPTIDYL-PROLYL CIS-TRANS ISOMERASE SLYD"/>
    <property type="match status" value="1"/>
</dbReference>
<evidence type="ECO:0000256" key="6">
    <source>
        <dbReference type="ARBA" id="ARBA00023186"/>
    </source>
</evidence>
<evidence type="ECO:0000256" key="7">
    <source>
        <dbReference type="ARBA" id="ARBA00023235"/>
    </source>
</evidence>
<evidence type="ECO:0000256" key="9">
    <source>
        <dbReference type="PROSITE-ProRule" id="PRU00277"/>
    </source>
</evidence>
<keyword evidence="5 9" id="KW-0697">Rotamase</keyword>
<comment type="function">
    <text evidence="8">Also involved in hydrogenase metallocenter assembly, probably by participating in the nickel insertion step. This function in hydrogenase biosynthesis requires chaperone activity and the presence of the metal-binding domain, but not PPIase activity.</text>
</comment>
<keyword evidence="6" id="KW-0143">Chaperone</keyword>
<dbReference type="EMBL" id="JADIMQ010000078">
    <property type="protein sequence ID" value="MBO8448685.1"/>
    <property type="molecule type" value="Genomic_DNA"/>
</dbReference>
<evidence type="ECO:0000256" key="8">
    <source>
        <dbReference type="ARBA" id="ARBA00037071"/>
    </source>
</evidence>
<evidence type="ECO:0000256" key="2">
    <source>
        <dbReference type="ARBA" id="ARBA00004496"/>
    </source>
</evidence>
<name>A0A9D9ELA3_9BACT</name>
<dbReference type="Gene3D" id="3.10.50.40">
    <property type="match status" value="2"/>
</dbReference>
<gene>
    <name evidence="12" type="ORF">IAC29_05375</name>
</gene>
<dbReference type="InterPro" id="IPR001179">
    <property type="entry name" value="PPIase_FKBP_dom"/>
</dbReference>
<sequence length="345" mass="38027">MKFSFYTASLLSCLLLGSCAVEVDTPANEDEKMYLEAWIQTHYPDAEKQGMGIYVLNNTEGTGEGTVTIPCYARVTYTTRDLDGNVTATSDSTVAKQTNSFNKSYYYGPRVWNVSGNSISKGLEDMLAGMAEGGTKEAVIPGWLQTYNRYDDEAGYMAEVTGNSHVIYTVRLDEVTDDIMQWQIDQIESYIDRTYTEGNAPERKFDGFYFGSDTPDDGTEDAPAPEDLHKDTTVYINYTGKLLNGQVFDTTLERVAKDNDIYDASKTYAPVEVTMSSDSTSVQLDGNSVISGFTSTIWRMAPMGTGVGIFYSSLGYGTSGSGSLIPEYAPLVFEIQLVENPDEEE</sequence>
<evidence type="ECO:0000256" key="10">
    <source>
        <dbReference type="SAM" id="SignalP"/>
    </source>
</evidence>
<reference evidence="12" key="1">
    <citation type="submission" date="2020-10" db="EMBL/GenBank/DDBJ databases">
        <authorList>
            <person name="Gilroy R."/>
        </authorList>
    </citation>
    <scope>NUCLEOTIDE SEQUENCE</scope>
    <source>
        <strain evidence="12">20514</strain>
    </source>
</reference>
<comment type="similarity">
    <text evidence="3">Belongs to the FKBP-type PPIase family.</text>
</comment>
<dbReference type="AlphaFoldDB" id="A0A9D9ELA3"/>
<dbReference type="Proteomes" id="UP000810252">
    <property type="component" value="Unassembled WGS sequence"/>
</dbReference>
<comment type="caution">
    <text evidence="12">The sequence shown here is derived from an EMBL/GenBank/DDBJ whole genome shotgun (WGS) entry which is preliminary data.</text>
</comment>
<dbReference type="GO" id="GO:0042026">
    <property type="term" value="P:protein refolding"/>
    <property type="evidence" value="ECO:0007669"/>
    <property type="project" value="UniProtKB-ARBA"/>
</dbReference>
<dbReference type="PROSITE" id="PS50059">
    <property type="entry name" value="FKBP_PPIASE"/>
    <property type="match status" value="1"/>
</dbReference>
<dbReference type="GO" id="GO:0005737">
    <property type="term" value="C:cytoplasm"/>
    <property type="evidence" value="ECO:0007669"/>
    <property type="project" value="UniProtKB-SubCell"/>
</dbReference>
<protein>
    <recommendedName>
        <fullName evidence="9">peptidylprolyl isomerase</fullName>
        <ecNumber evidence="9">5.2.1.8</ecNumber>
    </recommendedName>
</protein>
<keyword evidence="7 9" id="KW-0413">Isomerase</keyword>
<feature type="domain" description="PPIase FKBP-type" evidence="11">
    <location>
        <begin position="231"/>
        <end position="341"/>
    </location>
</feature>